<organism evidence="10">
    <name type="scientific">Zooxanthella nutricula</name>
    <dbReference type="NCBI Taxonomy" id="1333877"/>
    <lineage>
        <taxon>Eukaryota</taxon>
        <taxon>Sar</taxon>
        <taxon>Alveolata</taxon>
        <taxon>Dinophyceae</taxon>
        <taxon>Peridiniales</taxon>
        <taxon>Peridiniales incertae sedis</taxon>
        <taxon>Zooxanthella</taxon>
    </lineage>
</organism>
<dbReference type="InterPro" id="IPR035979">
    <property type="entry name" value="RBD_domain_sf"/>
</dbReference>
<feature type="region of interest" description="Disordered" evidence="7">
    <location>
        <begin position="20"/>
        <end position="121"/>
    </location>
</feature>
<dbReference type="GO" id="GO:0045292">
    <property type="term" value="P:mRNA cis splicing, via spliceosome"/>
    <property type="evidence" value="ECO:0007669"/>
    <property type="project" value="InterPro"/>
</dbReference>
<dbReference type="InterPro" id="IPR000467">
    <property type="entry name" value="G_patch_dom"/>
</dbReference>
<dbReference type="GO" id="GO:0071011">
    <property type="term" value="C:precatalytic spliceosome"/>
    <property type="evidence" value="ECO:0007669"/>
    <property type="project" value="TreeGrafter"/>
</dbReference>
<dbReference type="InterPro" id="IPR000504">
    <property type="entry name" value="RRM_dom"/>
</dbReference>
<feature type="region of interest" description="Disordered" evidence="7">
    <location>
        <begin position="226"/>
        <end position="254"/>
    </location>
</feature>
<keyword evidence="4" id="KW-0508">mRNA splicing</keyword>
<dbReference type="PROSITE" id="PS50174">
    <property type="entry name" value="G_PATCH"/>
    <property type="match status" value="1"/>
</dbReference>
<feature type="domain" description="G-patch" evidence="9">
    <location>
        <begin position="253"/>
        <end position="299"/>
    </location>
</feature>
<feature type="compositionally biased region" description="Low complexity" evidence="7">
    <location>
        <begin position="304"/>
        <end position="315"/>
    </location>
</feature>
<evidence type="ECO:0000256" key="4">
    <source>
        <dbReference type="ARBA" id="ARBA00023187"/>
    </source>
</evidence>
<keyword evidence="3 6" id="KW-0694">RNA-binding</keyword>
<evidence type="ECO:0000256" key="3">
    <source>
        <dbReference type="ARBA" id="ARBA00022884"/>
    </source>
</evidence>
<dbReference type="SMART" id="SM00361">
    <property type="entry name" value="RRM_1"/>
    <property type="match status" value="1"/>
</dbReference>
<reference evidence="10" key="1">
    <citation type="submission" date="2021-01" db="EMBL/GenBank/DDBJ databases">
        <authorList>
            <person name="Corre E."/>
            <person name="Pelletier E."/>
            <person name="Niang G."/>
            <person name="Scheremetjew M."/>
            <person name="Finn R."/>
            <person name="Kale V."/>
            <person name="Holt S."/>
            <person name="Cochrane G."/>
            <person name="Meng A."/>
            <person name="Brown T."/>
            <person name="Cohen L."/>
        </authorList>
    </citation>
    <scope>NUCLEOTIDE SEQUENCE</scope>
    <source>
        <strain evidence="10">RCC3387</strain>
    </source>
</reference>
<feature type="compositionally biased region" description="Low complexity" evidence="7">
    <location>
        <begin position="20"/>
        <end position="41"/>
    </location>
</feature>
<feature type="compositionally biased region" description="Basic and acidic residues" evidence="7">
    <location>
        <begin position="226"/>
        <end position="236"/>
    </location>
</feature>
<evidence type="ECO:0000256" key="6">
    <source>
        <dbReference type="PROSITE-ProRule" id="PRU00176"/>
    </source>
</evidence>
<evidence type="ECO:0000256" key="1">
    <source>
        <dbReference type="ARBA" id="ARBA00004123"/>
    </source>
</evidence>
<evidence type="ECO:0000313" key="10">
    <source>
        <dbReference type="EMBL" id="CAD9627232.1"/>
    </source>
</evidence>
<name>A0A7S2M8J4_9DINO</name>
<evidence type="ECO:0000256" key="7">
    <source>
        <dbReference type="SAM" id="MobiDB-lite"/>
    </source>
</evidence>
<feature type="region of interest" description="Disordered" evidence="7">
    <location>
        <begin position="138"/>
        <end position="183"/>
    </location>
</feature>
<feature type="compositionally biased region" description="Low complexity" evidence="7">
    <location>
        <begin position="154"/>
        <end position="183"/>
    </location>
</feature>
<dbReference type="FunFam" id="3.30.70.330:FF:000382">
    <property type="entry name" value="G-patch domain-containing protein"/>
    <property type="match status" value="1"/>
</dbReference>
<comment type="subcellular location">
    <subcellularLocation>
        <location evidence="1">Nucleus</location>
    </subcellularLocation>
</comment>
<dbReference type="SUPFAM" id="SSF54928">
    <property type="entry name" value="RNA-binding domain, RBD"/>
    <property type="match status" value="1"/>
</dbReference>
<accession>A0A7S2M8J4</accession>
<dbReference type="PROSITE" id="PS50102">
    <property type="entry name" value="RRM"/>
    <property type="match status" value="1"/>
</dbReference>
<dbReference type="GO" id="GO:0003723">
    <property type="term" value="F:RNA binding"/>
    <property type="evidence" value="ECO:0007669"/>
    <property type="project" value="UniProtKB-UniRule"/>
</dbReference>
<feature type="compositionally biased region" description="Basic and acidic residues" evidence="7">
    <location>
        <begin position="138"/>
        <end position="151"/>
    </location>
</feature>
<dbReference type="InterPro" id="IPR003954">
    <property type="entry name" value="RRM_euk-type"/>
</dbReference>
<dbReference type="InterPro" id="IPR040052">
    <property type="entry name" value="RBM17"/>
</dbReference>
<keyword evidence="5" id="KW-0539">Nucleus</keyword>
<dbReference type="InterPro" id="IPR012677">
    <property type="entry name" value="Nucleotide-bd_a/b_plait_sf"/>
</dbReference>
<feature type="compositionally biased region" description="Low complexity" evidence="7">
    <location>
        <begin position="53"/>
        <end position="103"/>
    </location>
</feature>
<feature type="domain" description="RRM" evidence="8">
    <location>
        <begin position="330"/>
        <end position="414"/>
    </location>
</feature>
<evidence type="ECO:0000259" key="9">
    <source>
        <dbReference type="PROSITE" id="PS50174"/>
    </source>
</evidence>
<dbReference type="Pfam" id="PF01585">
    <property type="entry name" value="G-patch"/>
    <property type="match status" value="1"/>
</dbReference>
<proteinExistence type="predicted"/>
<evidence type="ECO:0000256" key="2">
    <source>
        <dbReference type="ARBA" id="ARBA00022664"/>
    </source>
</evidence>
<dbReference type="PANTHER" id="PTHR13288">
    <property type="entry name" value="SPLICING FACTOR 45 SPF45"/>
    <property type="match status" value="1"/>
</dbReference>
<dbReference type="AlphaFoldDB" id="A0A7S2M8J4"/>
<evidence type="ECO:0000259" key="8">
    <source>
        <dbReference type="PROSITE" id="PS50102"/>
    </source>
</evidence>
<sequence>MLGADSLYGELLGVQLPDGQPATVAAAPAPEPAQAQGKAPGTSGDDMFAELPARAASAAAAGNAPGGLAAASSRTQGASPQPQASADAPSKSSLPSSFSAAKLMMPPVRKKAEPMKTNRPVVSLDIQKLQAEKEALLRQRASAGEKKEDAATRSSAAPVASAGLSAAGGDAAAHEGAGAVASPGSTMAVASVTAASLYGSPDEEYDPAKPNDYDDFCRRRMRLKAEEEMERRRQEALAKQQQAQPPKAPEPKEDDFATKMMKKMGWKEGAGLGKDGQGMAAPLVMKKTDQRAGVITEGQKREAAPAAAAQPPAKQAKPEAKLAPNRPPTRVLLLNNLVGAGEVDEDLEEETAEEAGKYGKLKKCVVKEIKGVPDTEAVRIFLEFETVESSTKAFTDMNGRYFGGRVVKARFFDEKRFEAGSLEKRDDD</sequence>
<dbReference type="Gene3D" id="3.30.70.330">
    <property type="match status" value="1"/>
</dbReference>
<protein>
    <recommendedName>
        <fullName evidence="11">G-patch domain-containing protein</fullName>
    </recommendedName>
</protein>
<dbReference type="PANTHER" id="PTHR13288:SF8">
    <property type="entry name" value="SPLICING FACTOR 45"/>
    <property type="match status" value="1"/>
</dbReference>
<feature type="region of interest" description="Disordered" evidence="7">
    <location>
        <begin position="296"/>
        <end position="328"/>
    </location>
</feature>
<evidence type="ECO:0008006" key="11">
    <source>
        <dbReference type="Google" id="ProtNLM"/>
    </source>
</evidence>
<dbReference type="EMBL" id="HBGW01075917">
    <property type="protein sequence ID" value="CAD9627232.1"/>
    <property type="molecule type" value="Transcribed_RNA"/>
</dbReference>
<dbReference type="SMART" id="SM00443">
    <property type="entry name" value="G_patch"/>
    <property type="match status" value="1"/>
</dbReference>
<gene>
    <name evidence="10" type="ORF">BRAN1462_LOCUS48268</name>
</gene>
<keyword evidence="2" id="KW-0507">mRNA processing</keyword>
<evidence type="ECO:0000256" key="5">
    <source>
        <dbReference type="ARBA" id="ARBA00023242"/>
    </source>
</evidence>